<feature type="compositionally biased region" description="Polar residues" evidence="2">
    <location>
        <begin position="579"/>
        <end position="606"/>
    </location>
</feature>
<feature type="compositionally biased region" description="Basic and acidic residues" evidence="2">
    <location>
        <begin position="685"/>
        <end position="697"/>
    </location>
</feature>
<sequence length="937" mass="105142">MLSIQQRYNICLMAERHPKWTQLELAKWAYETFQLPKIPSQGTISRLLARKSTYMNCKEHEKDANRLRKPNNLLVRKILQEWISQSLWNGIPITSPIIQDTAQAVWHRIPAEHREGNGSFSYKWISNFLSKMDVNISVLDEELPKTPKVWTFEERDVLKAYFAKIPPKDLFTLDEAFLSYNLPLDYAQYEASSIQRRIEVATVMLCSNLDGSEKLKPVVVGKYDSYKSFRNYFPNEPKDPVSQSMLGTKMAKKFDISYHSNRKAWLTSNLFHNWLVRWDKRLVAVNRKIWIVLDDSCCHRIINLRLQNIKLVYTSSNSKFLPFNWGVWDEFKTRYRIQQYQALIDLQNRISKNIQNKNKLEQNECLPSGKKCLISFEQSQLTMSNAFKFIKKAWDDIPVDAIKANWKSSGLLPPEMIHLNENVSMAFKKNEVLESVLNRLCDEYYCVKKWEYEMLLDLNIENKNTNFLSTEELVESAIVEPCEPDFDTVPKGDEVHDDNFDVSVFANNVDNNQTHLSISHPSHNHDYESNHDNDSNDNITNNGSNNNNTNNNNNNNDDDDDDDDDADDADNDSGGKYLQQDTVNNTNKTGSPGQPNIPSIESQRNASNTDLVVDGNYDVNFNGLLNDSYNAMRQPGPLDYNVSTLIDKPNLFLSPDLDLSTVGVDMQLPSSEYFSDVFSSTIRNNDKAASDQNKPADELPSSTAMTNSNSITTALLESRSQAQSFDVPHMNGLLSDTSKVGHPVNSSNTVSQNSLNGFQHNSSSVAEASSPSITPSPVAINSAGAPPRSIVSAPVGSTSSVSSPSALEHLEGAVSGMSPSSTTILSNLQTNINIAKSLSTIMKHAESNEISLTKETINELNFNYTTLLKRIKKTRKQLNGKSIKINSSKNAQDHLETLLSGAAAAAATSANNLDLPTGGSNLPDSNNLHLPDNTGFF</sequence>
<dbReference type="AlphaFoldDB" id="A0A8B8UNV5"/>
<feature type="compositionally biased region" description="Polar residues" evidence="2">
    <location>
        <begin position="734"/>
        <end position="761"/>
    </location>
</feature>
<dbReference type="SUPFAM" id="SSF46689">
    <property type="entry name" value="Homeodomain-like"/>
    <property type="match status" value="1"/>
</dbReference>
<dbReference type="SMART" id="SM00674">
    <property type="entry name" value="CENPB"/>
    <property type="match status" value="1"/>
</dbReference>
<dbReference type="PANTHER" id="PTHR19303">
    <property type="entry name" value="TRANSPOSON"/>
    <property type="match status" value="1"/>
</dbReference>
<dbReference type="FunFam" id="1.10.10.60:FF:000477">
    <property type="entry name" value="Pdc2p"/>
    <property type="match status" value="1"/>
</dbReference>
<feature type="compositionally biased region" description="Basic and acidic residues" evidence="2">
    <location>
        <begin position="523"/>
        <end position="534"/>
    </location>
</feature>
<dbReference type="InterPro" id="IPR050863">
    <property type="entry name" value="CenT-Element_Derived"/>
</dbReference>
<dbReference type="OrthoDB" id="125347at2759"/>
<feature type="region of interest" description="Disordered" evidence="2">
    <location>
        <begin position="513"/>
        <end position="606"/>
    </location>
</feature>
<reference evidence="4" key="4">
    <citation type="submission" date="2025-08" db="UniProtKB">
        <authorList>
            <consortium name="RefSeq"/>
        </authorList>
    </citation>
    <scope>IDENTIFICATION</scope>
    <source>
        <strain evidence="4">CBS432</strain>
    </source>
</reference>
<feature type="region of interest" description="Disordered" evidence="2">
    <location>
        <begin position="916"/>
        <end position="937"/>
    </location>
</feature>
<dbReference type="InterPro" id="IPR004875">
    <property type="entry name" value="DDE_SF_endonuclease_dom"/>
</dbReference>
<dbReference type="VEuPathDB" id="FungiDB:SPAR_D02980"/>
<dbReference type="Gene3D" id="1.10.10.60">
    <property type="entry name" value="Homeodomain-like"/>
    <property type="match status" value="2"/>
</dbReference>
<accession>A0A8B8UNV5</accession>
<dbReference type="GO" id="GO:0003677">
    <property type="term" value="F:DNA binding"/>
    <property type="evidence" value="ECO:0007669"/>
    <property type="project" value="UniProtKB-KW"/>
</dbReference>
<name>A0A8B8UNV5_SACPA</name>
<evidence type="ECO:0000259" key="3">
    <source>
        <dbReference type="PROSITE" id="PS51253"/>
    </source>
</evidence>
<reference evidence="4" key="2">
    <citation type="submission" date="2020-01" db="EMBL/GenBank/DDBJ databases">
        <title>Population-level Yeast Reference Genomes.</title>
        <authorList>
            <person name="Yue J.-X."/>
        </authorList>
    </citation>
    <scope>NUCLEOTIDE SEQUENCE</scope>
    <source>
        <strain evidence="4">CBS432</strain>
    </source>
</reference>
<keyword evidence="1" id="KW-0238">DNA-binding</keyword>
<dbReference type="InterPro" id="IPR006600">
    <property type="entry name" value="HTH_CenpB_DNA-bd_dom"/>
</dbReference>
<protein>
    <submittedName>
        <fullName evidence="4">Pdc2p</fullName>
    </submittedName>
</protein>
<feature type="region of interest" description="Disordered" evidence="2">
    <location>
        <begin position="685"/>
        <end position="706"/>
    </location>
</feature>
<dbReference type="GO" id="GO:0005634">
    <property type="term" value="C:nucleus"/>
    <property type="evidence" value="ECO:0007669"/>
    <property type="project" value="TreeGrafter"/>
</dbReference>
<dbReference type="Pfam" id="PF03221">
    <property type="entry name" value="HTH_Tnp_Tc5"/>
    <property type="match status" value="1"/>
</dbReference>
<feature type="compositionally biased region" description="Low complexity" evidence="2">
    <location>
        <begin position="762"/>
        <end position="772"/>
    </location>
</feature>
<dbReference type="PANTHER" id="PTHR19303:SF73">
    <property type="entry name" value="PROTEIN PDC2"/>
    <property type="match status" value="1"/>
</dbReference>
<gene>
    <name evidence="4" type="primary">PDC2</name>
    <name evidence="4" type="ORF">SPAR_D02980</name>
</gene>
<feature type="region of interest" description="Disordered" evidence="2">
    <location>
        <begin position="728"/>
        <end position="781"/>
    </location>
</feature>
<feature type="compositionally biased region" description="Low complexity" evidence="2">
    <location>
        <begin position="536"/>
        <end position="555"/>
    </location>
</feature>
<dbReference type="KEGG" id="spao:SPAR_D02980"/>
<reference evidence="4" key="1">
    <citation type="journal article" date="2017" name="Nat. Genet.">
        <title>Contrasting evolutionary genome dynamics between domesticated and wild yeasts.</title>
        <authorList>
            <person name="Yue J.X."/>
            <person name="Li J."/>
            <person name="Aigrain L."/>
            <person name="Hallin J."/>
            <person name="Persson K."/>
            <person name="Oliver K."/>
            <person name="Bergstrom A."/>
            <person name="Coupland P."/>
            <person name="Warringer J."/>
            <person name="Lagomarsino M.C."/>
            <person name="Fischer G."/>
            <person name="Durbin R."/>
            <person name="Liti G."/>
        </authorList>
    </citation>
    <scope>NUCLEOTIDE SEQUENCE</scope>
    <source>
        <strain evidence="4">CBS432</strain>
    </source>
</reference>
<dbReference type="InterPro" id="IPR009057">
    <property type="entry name" value="Homeodomain-like_sf"/>
</dbReference>
<evidence type="ECO:0000256" key="2">
    <source>
        <dbReference type="SAM" id="MobiDB-lite"/>
    </source>
</evidence>
<feature type="compositionally biased region" description="Acidic residues" evidence="2">
    <location>
        <begin position="556"/>
        <end position="571"/>
    </location>
</feature>
<dbReference type="PROSITE" id="PS51253">
    <property type="entry name" value="HTH_CENPB"/>
    <property type="match status" value="1"/>
</dbReference>
<feature type="compositionally biased region" description="Polar residues" evidence="2">
    <location>
        <begin position="916"/>
        <end position="928"/>
    </location>
</feature>
<organism evidence="4">
    <name type="scientific">Saccharomyces paradoxus</name>
    <name type="common">Yeast</name>
    <name type="synonym">Saccharomyces douglasii</name>
    <dbReference type="NCBI Taxonomy" id="27291"/>
    <lineage>
        <taxon>Eukaryota</taxon>
        <taxon>Fungi</taxon>
        <taxon>Dikarya</taxon>
        <taxon>Ascomycota</taxon>
        <taxon>Saccharomycotina</taxon>
        <taxon>Saccharomycetes</taxon>
        <taxon>Saccharomycetales</taxon>
        <taxon>Saccharomycetaceae</taxon>
        <taxon>Saccharomyces</taxon>
    </lineage>
</organism>
<feature type="domain" description="HTH CENPB-type" evidence="3">
    <location>
        <begin position="63"/>
        <end position="138"/>
    </location>
</feature>
<dbReference type="RefSeq" id="XP_033765331.1">
    <property type="nucleotide sequence ID" value="XM_033909440.1"/>
</dbReference>
<dbReference type="Pfam" id="PF03184">
    <property type="entry name" value="DDE_1"/>
    <property type="match status" value="1"/>
</dbReference>
<evidence type="ECO:0000256" key="1">
    <source>
        <dbReference type="ARBA" id="ARBA00023125"/>
    </source>
</evidence>
<dbReference type="GeneID" id="54629545"/>
<reference evidence="4" key="3">
    <citation type="submission" date="2025-07" db="EMBL/GenBank/DDBJ databases">
        <authorList>
            <consortium name="NCBI Genome Project"/>
        </authorList>
    </citation>
    <scope>NUCLEOTIDE SEQUENCE</scope>
    <source>
        <strain evidence="4">CBS432</strain>
    </source>
</reference>
<proteinExistence type="predicted"/>
<evidence type="ECO:0000313" key="4">
    <source>
        <dbReference type="RefSeq" id="XP_033765331.1"/>
    </source>
</evidence>